<dbReference type="Proteomes" id="UP000268016">
    <property type="component" value="Unassembled WGS sequence"/>
</dbReference>
<dbReference type="EMBL" id="RDRB01000004">
    <property type="protein sequence ID" value="ROU02461.1"/>
    <property type="molecule type" value="Genomic_DNA"/>
</dbReference>
<feature type="compositionally biased region" description="Low complexity" evidence="1">
    <location>
        <begin position="91"/>
        <end position="101"/>
    </location>
</feature>
<comment type="caution">
    <text evidence="2">The sequence shown here is derived from an EMBL/GenBank/DDBJ whole genome shotgun (WGS) entry which is preliminary data.</text>
</comment>
<evidence type="ECO:0000313" key="2">
    <source>
        <dbReference type="EMBL" id="ROU02461.1"/>
    </source>
</evidence>
<proteinExistence type="predicted"/>
<accession>A0A3N2R520</accession>
<dbReference type="OrthoDB" id="7865311at2"/>
<evidence type="ECO:0000313" key="3">
    <source>
        <dbReference type="Proteomes" id="UP000268016"/>
    </source>
</evidence>
<gene>
    <name evidence="2" type="ORF">EAT49_08965</name>
</gene>
<sequence length="275" mass="28511">MRHFWLIGACLTLAACGDPFGGMGRLSDSGLGGGPSATVIATGDAPLLSEAAAGPLEREVLAGLDAQEPRPPRGLLAMLGLDGGGADEDGGAPVSPAAAASEGTGGGFLSGPRRTGPDAADVAPGTVLPFGEIARVCDVAPARRGTLVADVSGYQIFDTIPNSNAARPFYISGFRDRCARTFTGVLAIPGDVGTHEVIRYQPSNNRIAYSATDEEYERIKARICSAPRGQPCGRRLDALARTTHFVTVYDRFGGSERWVEILLHSGEVAAIGFKG</sequence>
<name>A0A3N2R520_9RHOB</name>
<dbReference type="AlphaFoldDB" id="A0A3N2R520"/>
<evidence type="ECO:0000256" key="1">
    <source>
        <dbReference type="SAM" id="MobiDB-lite"/>
    </source>
</evidence>
<reference evidence="2 3" key="1">
    <citation type="submission" date="2018-10" db="EMBL/GenBank/DDBJ databases">
        <title>Histidinibacterium lentulum gen. nov., sp. nov., a marine bacterium from the culture broth of Picochlorum sp. 122.</title>
        <authorList>
            <person name="Wang G."/>
        </authorList>
    </citation>
    <scope>NUCLEOTIDE SEQUENCE [LARGE SCALE GENOMIC DNA]</scope>
    <source>
        <strain evidence="2 3">B17</strain>
    </source>
</reference>
<protein>
    <submittedName>
        <fullName evidence="2">Uncharacterized protein</fullName>
    </submittedName>
</protein>
<dbReference type="PROSITE" id="PS51257">
    <property type="entry name" value="PROKAR_LIPOPROTEIN"/>
    <property type="match status" value="1"/>
</dbReference>
<dbReference type="RefSeq" id="WP_123641981.1">
    <property type="nucleotide sequence ID" value="NZ_ML119084.1"/>
</dbReference>
<keyword evidence="3" id="KW-1185">Reference proteome</keyword>
<organism evidence="2 3">
    <name type="scientific">Histidinibacterium lentulum</name>
    <dbReference type="NCBI Taxonomy" id="2480588"/>
    <lineage>
        <taxon>Bacteria</taxon>
        <taxon>Pseudomonadati</taxon>
        <taxon>Pseudomonadota</taxon>
        <taxon>Alphaproteobacteria</taxon>
        <taxon>Rhodobacterales</taxon>
        <taxon>Paracoccaceae</taxon>
        <taxon>Histidinibacterium</taxon>
    </lineage>
</organism>
<feature type="region of interest" description="Disordered" evidence="1">
    <location>
        <begin position="87"/>
        <end position="118"/>
    </location>
</feature>